<protein>
    <recommendedName>
        <fullName evidence="1">tRNA pseudouridine synthase A</fullName>
        <ecNumber evidence="1">5.4.99.12</ecNumber>
    </recommendedName>
    <alternativeName>
        <fullName evidence="1">tRNA pseudouridine(38-40) synthase</fullName>
    </alternativeName>
    <alternativeName>
        <fullName evidence="1">tRNA pseudouridylate synthase I</fullName>
    </alternativeName>
    <alternativeName>
        <fullName evidence="1">tRNA-uridine isomerase I</fullName>
    </alternativeName>
</protein>
<dbReference type="PANTHER" id="PTHR11142:SF0">
    <property type="entry name" value="TRNA PSEUDOURIDINE SYNTHASE-LIKE 1"/>
    <property type="match status" value="1"/>
</dbReference>
<evidence type="ECO:0000259" key="3">
    <source>
        <dbReference type="Pfam" id="PF01416"/>
    </source>
</evidence>
<keyword evidence="1 2" id="KW-0819">tRNA processing</keyword>
<feature type="domain" description="Pseudouridine synthase I TruA alpha/beta" evidence="3">
    <location>
        <begin position="9"/>
        <end position="106"/>
    </location>
</feature>
<gene>
    <name evidence="1 4" type="primary">truA</name>
    <name evidence="4" type="ORF">JJQ90_14360</name>
</gene>
<organism evidence="4 5">
    <name type="scientific">Falsiroseomonas oleicola</name>
    <dbReference type="NCBI Taxonomy" id="2801474"/>
    <lineage>
        <taxon>Bacteria</taxon>
        <taxon>Pseudomonadati</taxon>
        <taxon>Pseudomonadota</taxon>
        <taxon>Alphaproteobacteria</taxon>
        <taxon>Acetobacterales</taxon>
        <taxon>Roseomonadaceae</taxon>
        <taxon>Falsiroseomonas</taxon>
    </lineage>
</organism>
<keyword evidence="5" id="KW-1185">Reference proteome</keyword>
<comment type="caution">
    <text evidence="1">Lacks conserved residue(s) required for the propagation of feature annotation.</text>
</comment>
<dbReference type="PANTHER" id="PTHR11142">
    <property type="entry name" value="PSEUDOURIDYLATE SYNTHASE"/>
    <property type="match status" value="1"/>
</dbReference>
<dbReference type="Pfam" id="PF01416">
    <property type="entry name" value="PseudoU_synth_1"/>
    <property type="match status" value="2"/>
</dbReference>
<dbReference type="Proteomes" id="UP000689967">
    <property type="component" value="Unassembled WGS sequence"/>
</dbReference>
<dbReference type="InterPro" id="IPR020097">
    <property type="entry name" value="PsdUridine_synth_TruA_a/b_dom"/>
</dbReference>
<dbReference type="CDD" id="cd02570">
    <property type="entry name" value="PseudoU_synth_EcTruA"/>
    <property type="match status" value="1"/>
</dbReference>
<evidence type="ECO:0000256" key="1">
    <source>
        <dbReference type="HAMAP-Rule" id="MF_00171"/>
    </source>
</evidence>
<dbReference type="GO" id="GO:0160147">
    <property type="term" value="F:tRNA pseudouridine(38-40) synthase activity"/>
    <property type="evidence" value="ECO:0007669"/>
    <property type="project" value="UniProtKB-EC"/>
</dbReference>
<dbReference type="InterPro" id="IPR001406">
    <property type="entry name" value="PsdUridine_synth_TruA"/>
</dbReference>
<evidence type="ECO:0000256" key="2">
    <source>
        <dbReference type="RuleBase" id="RU003792"/>
    </source>
</evidence>
<sequence length="253" mass="28164">MPRYALLLEYDGTHFCGWQRQNALPSVQKLLEEAAAPLNHGVLPVATASGRTDAGVHAEGAVADIELALDLPPERVRDAINFRTQPHPVVVLAAARVAPDWSARFDCLGRGYRYRILNRPARPAMEAAKLWHVKRRLDADAMHEAAQMLLGRHDFSAYRAAACQAKSPVRTLDRLDVVRLGEEVHVIAEARSFLHHQVRNLVGTLYEVGQGRRPVTWPRQVLEGLDRAKAGQTAPPDGLIFRFARYDPAPAWV</sequence>
<comment type="function">
    <text evidence="1">Formation of pseudouridine at positions 38, 39 and 40 in the anticodon stem and loop of transfer RNAs.</text>
</comment>
<feature type="binding site" evidence="1">
    <location>
        <position position="112"/>
    </location>
    <ligand>
        <name>substrate</name>
    </ligand>
</feature>
<comment type="catalytic activity">
    <reaction evidence="1 2">
        <text>uridine(38/39/40) in tRNA = pseudouridine(38/39/40) in tRNA</text>
        <dbReference type="Rhea" id="RHEA:22376"/>
        <dbReference type="Rhea" id="RHEA-COMP:10085"/>
        <dbReference type="Rhea" id="RHEA-COMP:10087"/>
        <dbReference type="ChEBI" id="CHEBI:65314"/>
        <dbReference type="ChEBI" id="CHEBI:65315"/>
        <dbReference type="EC" id="5.4.99.12"/>
    </reaction>
</comment>
<accession>A0ABS6HC52</accession>
<comment type="subunit">
    <text evidence="1">Homodimer.</text>
</comment>
<dbReference type="HAMAP" id="MF_00171">
    <property type="entry name" value="TruA"/>
    <property type="match status" value="1"/>
</dbReference>
<name>A0ABS6HC52_9PROT</name>
<reference evidence="4 5" key="1">
    <citation type="submission" date="2021-01" db="EMBL/GenBank/DDBJ databases">
        <title>Roseomonas sp. nov, a bacterium isolated from an oil production mixture in Yumen Oilfield.</title>
        <authorList>
            <person name="Wu D."/>
        </authorList>
    </citation>
    <scope>NUCLEOTIDE SEQUENCE [LARGE SCALE GENOMIC DNA]</scope>
    <source>
        <strain evidence="4 5">ROY-5-3</strain>
    </source>
</reference>
<evidence type="ECO:0000313" key="5">
    <source>
        <dbReference type="Proteomes" id="UP000689967"/>
    </source>
</evidence>
<dbReference type="RefSeq" id="WP_216876547.1">
    <property type="nucleotide sequence ID" value="NZ_JAERQM010000004.1"/>
</dbReference>
<dbReference type="EC" id="5.4.99.12" evidence="1"/>
<proteinExistence type="inferred from homology"/>
<feature type="domain" description="Pseudouridine synthase I TruA alpha/beta" evidence="3">
    <location>
        <begin position="145"/>
        <end position="247"/>
    </location>
</feature>
<dbReference type="EMBL" id="JAERQM010000004">
    <property type="protein sequence ID" value="MBU8544900.1"/>
    <property type="molecule type" value="Genomic_DNA"/>
</dbReference>
<comment type="similarity">
    <text evidence="1 2">Belongs to the tRNA pseudouridine synthase TruA family.</text>
</comment>
<comment type="caution">
    <text evidence="4">The sequence shown here is derived from an EMBL/GenBank/DDBJ whole genome shotgun (WGS) entry which is preliminary data.</text>
</comment>
<evidence type="ECO:0000313" key="4">
    <source>
        <dbReference type="EMBL" id="MBU8544900.1"/>
    </source>
</evidence>
<dbReference type="PIRSF" id="PIRSF001430">
    <property type="entry name" value="tRNA_psdUrid_synth"/>
    <property type="match status" value="1"/>
</dbReference>
<feature type="active site" description="Nucleophile" evidence="1">
    <location>
        <position position="53"/>
    </location>
</feature>
<keyword evidence="1 2" id="KW-0413">Isomerase</keyword>
<dbReference type="NCBIfam" id="TIGR00071">
    <property type="entry name" value="hisT_truA"/>
    <property type="match status" value="1"/>
</dbReference>